<feature type="compositionally biased region" description="Basic and acidic residues" evidence="1">
    <location>
        <begin position="153"/>
        <end position="162"/>
    </location>
</feature>
<comment type="caution">
    <text evidence="2">The sequence shown here is derived from an EMBL/GenBank/DDBJ whole genome shotgun (WGS) entry which is preliminary data.</text>
</comment>
<dbReference type="AlphaFoldDB" id="A0A843XGU9"/>
<feature type="compositionally biased region" description="Low complexity" evidence="1">
    <location>
        <begin position="59"/>
        <end position="72"/>
    </location>
</feature>
<gene>
    <name evidence="2" type="ORF">Taro_051431</name>
</gene>
<feature type="region of interest" description="Disordered" evidence="1">
    <location>
        <begin position="110"/>
        <end position="169"/>
    </location>
</feature>
<dbReference type="EMBL" id="NMUH01008198">
    <property type="protein sequence ID" value="MQM18440.1"/>
    <property type="molecule type" value="Genomic_DNA"/>
</dbReference>
<organism evidence="2 3">
    <name type="scientific">Colocasia esculenta</name>
    <name type="common">Wild taro</name>
    <name type="synonym">Arum esculentum</name>
    <dbReference type="NCBI Taxonomy" id="4460"/>
    <lineage>
        <taxon>Eukaryota</taxon>
        <taxon>Viridiplantae</taxon>
        <taxon>Streptophyta</taxon>
        <taxon>Embryophyta</taxon>
        <taxon>Tracheophyta</taxon>
        <taxon>Spermatophyta</taxon>
        <taxon>Magnoliopsida</taxon>
        <taxon>Liliopsida</taxon>
        <taxon>Araceae</taxon>
        <taxon>Aroideae</taxon>
        <taxon>Colocasieae</taxon>
        <taxon>Colocasia</taxon>
    </lineage>
</organism>
<keyword evidence="3" id="KW-1185">Reference proteome</keyword>
<name>A0A843XGU9_COLES</name>
<accession>A0A843XGU9</accession>
<dbReference type="Proteomes" id="UP000652761">
    <property type="component" value="Unassembled WGS sequence"/>
</dbReference>
<feature type="non-terminal residue" evidence="2">
    <location>
        <position position="1"/>
    </location>
</feature>
<sequence length="431" mass="48725">DRPLPATVFFPLKCRPAWLQPKQEITFTLLALSMGRNNSHGSRMILVPEHRERSRMMRSRQSQADSRQRAPPVDVVVAPATATGGILAPTAVLTSICLGLQAQLSGQPTLAASIPQERQAESSHRRSRAPPTPEGSIQEQHADSPRRSCHAPSGERDPERRGRSPRRSAAVSRLLHSIVGANFHKSSRADSAHSEQELARRLRRVVDLERRVDTMVQRAEGKAPAEEDLNFRSPFIVEILEARVSPKLPLPTIAPYDGTSDPADSIHRLERSEAPVPWPAEEQEDENPHLCPSEEKATRPLSRSRRRLSLCCVQEKGKRHRICHFVRYSFYFTFLFQGSQPSTSTSTRRLLWWRSRFVSALLVWVRRRHLARRNRRSDACYVAIRFPPRRRSLSRPHIPCVRLEHSLEGLRKSPLTVDSHTAAGLVVPVAT</sequence>
<reference evidence="2" key="1">
    <citation type="submission" date="2017-07" db="EMBL/GenBank/DDBJ databases">
        <title>Taro Niue Genome Assembly and Annotation.</title>
        <authorList>
            <person name="Atibalentja N."/>
            <person name="Keating K."/>
            <person name="Fields C.J."/>
        </authorList>
    </citation>
    <scope>NUCLEOTIDE SEQUENCE</scope>
    <source>
        <strain evidence="2">Niue_2</strain>
        <tissue evidence="2">Leaf</tissue>
    </source>
</reference>
<feature type="region of interest" description="Disordered" evidence="1">
    <location>
        <begin position="51"/>
        <end position="72"/>
    </location>
</feature>
<evidence type="ECO:0000313" key="2">
    <source>
        <dbReference type="EMBL" id="MQM18440.1"/>
    </source>
</evidence>
<evidence type="ECO:0000256" key="1">
    <source>
        <dbReference type="SAM" id="MobiDB-lite"/>
    </source>
</evidence>
<dbReference type="OrthoDB" id="1752139at2759"/>
<feature type="region of interest" description="Disordered" evidence="1">
    <location>
        <begin position="277"/>
        <end position="298"/>
    </location>
</feature>
<proteinExistence type="predicted"/>
<feature type="compositionally biased region" description="Basic and acidic residues" evidence="1">
    <location>
        <begin position="286"/>
        <end position="298"/>
    </location>
</feature>
<feature type="non-terminal residue" evidence="2">
    <location>
        <position position="431"/>
    </location>
</feature>
<evidence type="ECO:0000313" key="3">
    <source>
        <dbReference type="Proteomes" id="UP000652761"/>
    </source>
</evidence>
<protein>
    <submittedName>
        <fullName evidence="2">Uncharacterized protein</fullName>
    </submittedName>
</protein>